<feature type="domain" description="STAS" evidence="1">
    <location>
        <begin position="1"/>
        <end position="89"/>
    </location>
</feature>
<dbReference type="InterPro" id="IPR036513">
    <property type="entry name" value="STAS_dom_sf"/>
</dbReference>
<gene>
    <name evidence="2" type="ORF">GCM10007036_29860</name>
</gene>
<reference evidence="2" key="1">
    <citation type="journal article" date="2014" name="Int. J. Syst. Evol. Microbiol.">
        <title>Complete genome sequence of Corynebacterium casei LMG S-19264T (=DSM 44701T), isolated from a smear-ripened cheese.</title>
        <authorList>
            <consortium name="US DOE Joint Genome Institute (JGI-PGF)"/>
            <person name="Walter F."/>
            <person name="Albersmeier A."/>
            <person name="Kalinowski J."/>
            <person name="Ruckert C."/>
        </authorList>
    </citation>
    <scope>NUCLEOTIDE SEQUENCE</scope>
    <source>
        <strain evidence="2">CGMCC 1.12214</strain>
    </source>
</reference>
<dbReference type="InterPro" id="IPR058548">
    <property type="entry name" value="MlaB-like_STAS"/>
</dbReference>
<dbReference type="InterPro" id="IPR002645">
    <property type="entry name" value="STAS_dom"/>
</dbReference>
<dbReference type="Gene3D" id="3.30.750.24">
    <property type="entry name" value="STAS domain"/>
    <property type="match status" value="1"/>
</dbReference>
<dbReference type="Proteomes" id="UP000603912">
    <property type="component" value="Unassembled WGS sequence"/>
</dbReference>
<sequence>MDLDAAETLRLALVDAFMTAESIELDASPVTQMTFGAVQVVLAAIQQANAAGVQIRIAAEPAPVVVRSFASAGVDIASLADVGVNPARN</sequence>
<evidence type="ECO:0000313" key="3">
    <source>
        <dbReference type="Proteomes" id="UP000603912"/>
    </source>
</evidence>
<dbReference type="SUPFAM" id="SSF52091">
    <property type="entry name" value="SpoIIaa-like"/>
    <property type="match status" value="1"/>
</dbReference>
<dbReference type="RefSeq" id="WP_188518523.1">
    <property type="nucleotide sequence ID" value="NZ_BMES01000002.1"/>
</dbReference>
<evidence type="ECO:0000259" key="1">
    <source>
        <dbReference type="PROSITE" id="PS50801"/>
    </source>
</evidence>
<evidence type="ECO:0000313" key="2">
    <source>
        <dbReference type="EMBL" id="GGH23871.1"/>
    </source>
</evidence>
<dbReference type="Pfam" id="PF13466">
    <property type="entry name" value="STAS_2"/>
    <property type="match status" value="1"/>
</dbReference>
<dbReference type="AlphaFoldDB" id="A0A917I891"/>
<name>A0A917I891_9HYPH</name>
<organism evidence="2 3">
    <name type="scientific">Alsobacter metallidurans</name>
    <dbReference type="NCBI Taxonomy" id="340221"/>
    <lineage>
        <taxon>Bacteria</taxon>
        <taxon>Pseudomonadati</taxon>
        <taxon>Pseudomonadota</taxon>
        <taxon>Alphaproteobacteria</taxon>
        <taxon>Hyphomicrobiales</taxon>
        <taxon>Alsobacteraceae</taxon>
        <taxon>Alsobacter</taxon>
    </lineage>
</organism>
<protein>
    <recommendedName>
        <fullName evidence="1">STAS domain-containing protein</fullName>
    </recommendedName>
</protein>
<dbReference type="PROSITE" id="PS50801">
    <property type="entry name" value="STAS"/>
    <property type="match status" value="1"/>
</dbReference>
<keyword evidence="3" id="KW-1185">Reference proteome</keyword>
<dbReference type="EMBL" id="BMES01000002">
    <property type="protein sequence ID" value="GGH23871.1"/>
    <property type="molecule type" value="Genomic_DNA"/>
</dbReference>
<comment type="caution">
    <text evidence="2">The sequence shown here is derived from an EMBL/GenBank/DDBJ whole genome shotgun (WGS) entry which is preliminary data.</text>
</comment>
<proteinExistence type="predicted"/>
<accession>A0A917I891</accession>
<reference evidence="2" key="2">
    <citation type="submission" date="2020-09" db="EMBL/GenBank/DDBJ databases">
        <authorList>
            <person name="Sun Q."/>
            <person name="Zhou Y."/>
        </authorList>
    </citation>
    <scope>NUCLEOTIDE SEQUENCE</scope>
    <source>
        <strain evidence="2">CGMCC 1.12214</strain>
    </source>
</reference>